<protein>
    <recommendedName>
        <fullName evidence="11">G-protein coupled receptors family 1 profile domain-containing protein</fullName>
    </recommendedName>
</protein>
<gene>
    <name evidence="12" type="ORF">APZ42_025870</name>
</gene>
<evidence type="ECO:0000256" key="9">
    <source>
        <dbReference type="ARBA" id="ARBA00023224"/>
    </source>
</evidence>
<evidence type="ECO:0000256" key="3">
    <source>
        <dbReference type="ARBA" id="ARBA00022692"/>
    </source>
</evidence>
<dbReference type="PANTHER" id="PTHR24246:SF27">
    <property type="entry name" value="ADENOSINE RECEPTOR, ISOFORM A"/>
    <property type="match status" value="1"/>
</dbReference>
<dbReference type="Proteomes" id="UP000076858">
    <property type="component" value="Unassembled WGS sequence"/>
</dbReference>
<dbReference type="PANTHER" id="PTHR24246">
    <property type="entry name" value="OLFACTORY RECEPTOR AND ADENOSINE RECEPTOR"/>
    <property type="match status" value="1"/>
</dbReference>
<feature type="domain" description="G-protein coupled receptors family 1 profile" evidence="11">
    <location>
        <begin position="65"/>
        <end position="319"/>
    </location>
</feature>
<evidence type="ECO:0000256" key="2">
    <source>
        <dbReference type="ARBA" id="ARBA00022475"/>
    </source>
</evidence>
<dbReference type="GO" id="GO:0001973">
    <property type="term" value="P:G protein-coupled adenosine receptor signaling pathway"/>
    <property type="evidence" value="ECO:0007669"/>
    <property type="project" value="TreeGrafter"/>
</dbReference>
<accession>A0A164SPA4</accession>
<keyword evidence="8" id="KW-0325">Glycoprotein</keyword>
<evidence type="ECO:0000259" key="11">
    <source>
        <dbReference type="PROSITE" id="PS50262"/>
    </source>
</evidence>
<evidence type="ECO:0000313" key="13">
    <source>
        <dbReference type="Proteomes" id="UP000076858"/>
    </source>
</evidence>
<keyword evidence="7" id="KW-0675">Receptor</keyword>
<evidence type="ECO:0000256" key="1">
    <source>
        <dbReference type="ARBA" id="ARBA00004651"/>
    </source>
</evidence>
<proteinExistence type="predicted"/>
<sequence length="337" mass="38268">MHPHSFFKPKHGLKIELTTSMMNNTTTRYLPDIVYTPDGNIYNPISLHNIHIITKIIGCSIGIPFNLTVAFIIARDPHHRKKPRNILQLAVTCSNVTCFLPPIVEFIYWAASQSESVCQVYVAIVTVPQGLVSGHSLLALLDAYIALAYPLLHRRMLTSRLSWFMIFVTSFLIAVFIKIDYIIQREALRCQMWLVHVQTIVIVLGVLFLSCILLNIAVYCETRKHLDTSRTLKLEGDTTRMSIHVDQRKSSRMQLEAAKSLVIGVAILCTVPFIGIIFASIYFGCRLQLGPLECGDFTQIEPYIEDVSMLPAIVNPFIVLIRNKHFRLAFQSRQVRV</sequence>
<keyword evidence="6 10" id="KW-0472">Membrane</keyword>
<dbReference type="InterPro" id="IPR017452">
    <property type="entry name" value="GPCR_Rhodpsn_7TM"/>
</dbReference>
<dbReference type="OrthoDB" id="6363892at2759"/>
<dbReference type="Gene3D" id="1.20.1070.10">
    <property type="entry name" value="Rhodopsin 7-helix transmembrane proteins"/>
    <property type="match status" value="1"/>
</dbReference>
<evidence type="ECO:0000256" key="5">
    <source>
        <dbReference type="ARBA" id="ARBA00023040"/>
    </source>
</evidence>
<dbReference type="CDD" id="cd00637">
    <property type="entry name" value="7tm_classA_rhodopsin-like"/>
    <property type="match status" value="1"/>
</dbReference>
<comment type="caution">
    <text evidence="12">The sequence shown here is derived from an EMBL/GenBank/DDBJ whole genome shotgun (WGS) entry which is preliminary data.</text>
</comment>
<comment type="subcellular location">
    <subcellularLocation>
        <location evidence="1">Cell membrane</location>
        <topology evidence="1">Multi-pass membrane protein</topology>
    </subcellularLocation>
</comment>
<reference evidence="12 13" key="1">
    <citation type="submission" date="2016-03" db="EMBL/GenBank/DDBJ databases">
        <title>EvidentialGene: Evidence-directed Construction of Genes on Genomes.</title>
        <authorList>
            <person name="Gilbert D.G."/>
            <person name="Choi J.-H."/>
            <person name="Mockaitis K."/>
            <person name="Colbourne J."/>
            <person name="Pfrender M."/>
        </authorList>
    </citation>
    <scope>NUCLEOTIDE SEQUENCE [LARGE SCALE GENOMIC DNA]</scope>
    <source>
        <strain evidence="12 13">Xinb3</strain>
        <tissue evidence="12">Complete organism</tissue>
    </source>
</reference>
<keyword evidence="3 10" id="KW-0812">Transmembrane</keyword>
<dbReference type="EMBL" id="LRGB01001969">
    <property type="protein sequence ID" value="KZS09816.1"/>
    <property type="molecule type" value="Genomic_DNA"/>
</dbReference>
<dbReference type="PROSITE" id="PS50262">
    <property type="entry name" value="G_PROTEIN_RECEP_F1_2"/>
    <property type="match status" value="1"/>
</dbReference>
<feature type="transmembrane region" description="Helical" evidence="10">
    <location>
        <begin position="261"/>
        <end position="283"/>
    </location>
</feature>
<dbReference type="GO" id="GO:0005886">
    <property type="term" value="C:plasma membrane"/>
    <property type="evidence" value="ECO:0007669"/>
    <property type="project" value="UniProtKB-SubCell"/>
</dbReference>
<dbReference type="AlphaFoldDB" id="A0A164SPA4"/>
<evidence type="ECO:0000256" key="4">
    <source>
        <dbReference type="ARBA" id="ARBA00022989"/>
    </source>
</evidence>
<keyword evidence="13" id="KW-1185">Reference proteome</keyword>
<keyword evidence="5" id="KW-0297">G-protein coupled receptor</keyword>
<keyword evidence="4 10" id="KW-1133">Transmembrane helix</keyword>
<dbReference type="GO" id="GO:0004930">
    <property type="term" value="F:G protein-coupled receptor activity"/>
    <property type="evidence" value="ECO:0007669"/>
    <property type="project" value="UniProtKB-KW"/>
</dbReference>
<dbReference type="SUPFAM" id="SSF81321">
    <property type="entry name" value="Family A G protein-coupled receptor-like"/>
    <property type="match status" value="1"/>
</dbReference>
<organism evidence="12 13">
    <name type="scientific">Daphnia magna</name>
    <dbReference type="NCBI Taxonomy" id="35525"/>
    <lineage>
        <taxon>Eukaryota</taxon>
        <taxon>Metazoa</taxon>
        <taxon>Ecdysozoa</taxon>
        <taxon>Arthropoda</taxon>
        <taxon>Crustacea</taxon>
        <taxon>Branchiopoda</taxon>
        <taxon>Diplostraca</taxon>
        <taxon>Cladocera</taxon>
        <taxon>Anomopoda</taxon>
        <taxon>Daphniidae</taxon>
        <taxon>Daphnia</taxon>
    </lineage>
</organism>
<dbReference type="GO" id="GO:0007189">
    <property type="term" value="P:adenylate cyclase-activating G protein-coupled receptor signaling pathway"/>
    <property type="evidence" value="ECO:0007669"/>
    <property type="project" value="TreeGrafter"/>
</dbReference>
<keyword evidence="9" id="KW-0807">Transducer</keyword>
<name>A0A164SPA4_9CRUS</name>
<evidence type="ECO:0000256" key="10">
    <source>
        <dbReference type="SAM" id="Phobius"/>
    </source>
</evidence>
<feature type="transmembrane region" description="Helical" evidence="10">
    <location>
        <begin position="86"/>
        <end position="111"/>
    </location>
</feature>
<evidence type="ECO:0000256" key="8">
    <source>
        <dbReference type="ARBA" id="ARBA00023180"/>
    </source>
</evidence>
<evidence type="ECO:0000256" key="7">
    <source>
        <dbReference type="ARBA" id="ARBA00023170"/>
    </source>
</evidence>
<feature type="transmembrane region" description="Helical" evidence="10">
    <location>
        <begin position="195"/>
        <end position="220"/>
    </location>
</feature>
<evidence type="ECO:0000313" key="12">
    <source>
        <dbReference type="EMBL" id="KZS09816.1"/>
    </source>
</evidence>
<feature type="transmembrane region" description="Helical" evidence="10">
    <location>
        <begin position="164"/>
        <end position="183"/>
    </location>
</feature>
<evidence type="ECO:0000256" key="6">
    <source>
        <dbReference type="ARBA" id="ARBA00023136"/>
    </source>
</evidence>
<feature type="transmembrane region" description="Helical" evidence="10">
    <location>
        <begin position="52"/>
        <end position="74"/>
    </location>
</feature>
<keyword evidence="2" id="KW-1003">Cell membrane</keyword>